<dbReference type="AlphaFoldDB" id="A0A1G2EEJ5"/>
<dbReference type="GO" id="GO:0005840">
    <property type="term" value="C:ribosome"/>
    <property type="evidence" value="ECO:0007669"/>
    <property type="project" value="UniProtKB-KW"/>
</dbReference>
<dbReference type="GO" id="GO:0005737">
    <property type="term" value="C:cytoplasm"/>
    <property type="evidence" value="ECO:0007669"/>
    <property type="project" value="UniProtKB-ARBA"/>
</dbReference>
<evidence type="ECO:0000256" key="6">
    <source>
        <dbReference type="RuleBase" id="RU003660"/>
    </source>
</evidence>
<protein>
    <recommendedName>
        <fullName evidence="4 5">Small ribosomal subunit protein uS8</fullName>
    </recommendedName>
</protein>
<evidence type="ECO:0000256" key="3">
    <source>
        <dbReference type="ARBA" id="ARBA00023274"/>
    </source>
</evidence>
<evidence type="ECO:0000313" key="8">
    <source>
        <dbReference type="Proteomes" id="UP000176406"/>
    </source>
</evidence>
<evidence type="ECO:0000256" key="2">
    <source>
        <dbReference type="ARBA" id="ARBA00022980"/>
    </source>
</evidence>
<name>A0A1G2EEJ5_9BACT</name>
<dbReference type="GO" id="GO:0006412">
    <property type="term" value="P:translation"/>
    <property type="evidence" value="ECO:0007669"/>
    <property type="project" value="UniProtKB-UniRule"/>
</dbReference>
<proteinExistence type="inferred from homology"/>
<dbReference type="GO" id="GO:0003735">
    <property type="term" value="F:structural constituent of ribosome"/>
    <property type="evidence" value="ECO:0007669"/>
    <property type="project" value="InterPro"/>
</dbReference>
<evidence type="ECO:0000256" key="4">
    <source>
        <dbReference type="ARBA" id="ARBA00035258"/>
    </source>
</evidence>
<organism evidence="7 8">
    <name type="scientific">Candidatus Nealsonbacteria bacterium RIFCSPLOWO2_01_FULL_41_9</name>
    <dbReference type="NCBI Taxonomy" id="1801671"/>
    <lineage>
        <taxon>Bacteria</taxon>
        <taxon>Candidatus Nealsoniibacteriota</taxon>
    </lineage>
</organism>
<reference evidence="7 8" key="1">
    <citation type="journal article" date="2016" name="Nat. Commun.">
        <title>Thousands of microbial genomes shed light on interconnected biogeochemical processes in an aquifer system.</title>
        <authorList>
            <person name="Anantharaman K."/>
            <person name="Brown C.T."/>
            <person name="Hug L.A."/>
            <person name="Sharon I."/>
            <person name="Castelle C.J."/>
            <person name="Probst A.J."/>
            <person name="Thomas B.C."/>
            <person name="Singh A."/>
            <person name="Wilkins M.J."/>
            <person name="Karaoz U."/>
            <person name="Brodie E.L."/>
            <person name="Williams K.H."/>
            <person name="Hubbard S.S."/>
            <person name="Banfield J.F."/>
        </authorList>
    </citation>
    <scope>NUCLEOTIDE SEQUENCE [LARGE SCALE GENOMIC DNA]</scope>
</reference>
<dbReference type="HAMAP" id="MF_01302_B">
    <property type="entry name" value="Ribosomal_uS8_B"/>
    <property type="match status" value="1"/>
</dbReference>
<keyword evidence="2 5" id="KW-0689">Ribosomal protein</keyword>
<comment type="function">
    <text evidence="5">One of the primary rRNA binding proteins, it binds directly to 16S rRNA central domain where it helps coordinate assembly of the platform of the 30S subunit.</text>
</comment>
<dbReference type="FunFam" id="3.30.1490.10:FF:000001">
    <property type="entry name" value="30S ribosomal protein S8"/>
    <property type="match status" value="1"/>
</dbReference>
<gene>
    <name evidence="5" type="primary">rpsH</name>
    <name evidence="7" type="ORF">A3A08_00445</name>
</gene>
<comment type="subunit">
    <text evidence="5">Part of the 30S ribosomal subunit. Contacts proteins S5 and S12.</text>
</comment>
<dbReference type="Gene3D" id="3.30.1490.10">
    <property type="match status" value="1"/>
</dbReference>
<keyword evidence="3 5" id="KW-0687">Ribonucleoprotein</keyword>
<accession>A0A1G2EEJ5</accession>
<dbReference type="GO" id="GO:0019843">
    <property type="term" value="F:rRNA binding"/>
    <property type="evidence" value="ECO:0007669"/>
    <property type="project" value="UniProtKB-UniRule"/>
</dbReference>
<dbReference type="InterPro" id="IPR000630">
    <property type="entry name" value="Ribosomal_uS8"/>
</dbReference>
<dbReference type="Gene3D" id="3.30.1370.30">
    <property type="match status" value="1"/>
</dbReference>
<dbReference type="NCBIfam" id="NF001109">
    <property type="entry name" value="PRK00136.1"/>
    <property type="match status" value="1"/>
</dbReference>
<dbReference type="Pfam" id="PF00410">
    <property type="entry name" value="Ribosomal_S8"/>
    <property type="match status" value="1"/>
</dbReference>
<evidence type="ECO:0000313" key="7">
    <source>
        <dbReference type="EMBL" id="OGZ23751.1"/>
    </source>
</evidence>
<sequence>MVDPISDMLNRIRNAQAVLKETVDFPFSNLKYEIARVLEKSGLIGKVEKKKKKSEQGKKIQLKPFLEIALKYEDSKPLISGLKRVSKSGQRIYTPFKEIQKVRGGYGLAIISTSKGLMTDREARKNKIGGEVICKVW</sequence>
<dbReference type="InterPro" id="IPR047863">
    <property type="entry name" value="Ribosomal_uS8_CS"/>
</dbReference>
<comment type="similarity">
    <text evidence="1 5 6">Belongs to the universal ribosomal protein uS8 family.</text>
</comment>
<evidence type="ECO:0000256" key="1">
    <source>
        <dbReference type="ARBA" id="ARBA00006471"/>
    </source>
</evidence>
<dbReference type="GO" id="GO:1990904">
    <property type="term" value="C:ribonucleoprotein complex"/>
    <property type="evidence" value="ECO:0007669"/>
    <property type="project" value="UniProtKB-KW"/>
</dbReference>
<dbReference type="InterPro" id="IPR035987">
    <property type="entry name" value="Ribosomal_uS8_sf"/>
</dbReference>
<keyword evidence="5" id="KW-0694">RNA-binding</keyword>
<dbReference type="PANTHER" id="PTHR11758">
    <property type="entry name" value="40S RIBOSOMAL PROTEIN S15A"/>
    <property type="match status" value="1"/>
</dbReference>
<comment type="caution">
    <text evidence="7">The sequence shown here is derived from an EMBL/GenBank/DDBJ whole genome shotgun (WGS) entry which is preliminary data.</text>
</comment>
<dbReference type="Proteomes" id="UP000176406">
    <property type="component" value="Unassembled WGS sequence"/>
</dbReference>
<dbReference type="SUPFAM" id="SSF56047">
    <property type="entry name" value="Ribosomal protein S8"/>
    <property type="match status" value="1"/>
</dbReference>
<dbReference type="EMBL" id="MHMG01000008">
    <property type="protein sequence ID" value="OGZ23751.1"/>
    <property type="molecule type" value="Genomic_DNA"/>
</dbReference>
<keyword evidence="5" id="KW-0699">rRNA-binding</keyword>
<dbReference type="PROSITE" id="PS00053">
    <property type="entry name" value="RIBOSOMAL_S8"/>
    <property type="match status" value="1"/>
</dbReference>
<evidence type="ECO:0000256" key="5">
    <source>
        <dbReference type="HAMAP-Rule" id="MF_01302"/>
    </source>
</evidence>